<keyword evidence="3" id="KW-0808">Transferase</keyword>
<dbReference type="NCBIfam" id="NF008992">
    <property type="entry name" value="PRK12335.1"/>
    <property type="match status" value="1"/>
</dbReference>
<dbReference type="RefSeq" id="WP_156805374.1">
    <property type="nucleotide sequence ID" value="NZ_JBHSOJ010000016.1"/>
</dbReference>
<dbReference type="Gene3D" id="2.60.120.10">
    <property type="entry name" value="Jelly Rolls"/>
    <property type="match status" value="1"/>
</dbReference>
<accession>A0ABW0UC30</accession>
<gene>
    <name evidence="3" type="primary">tehB</name>
    <name evidence="3" type="ORF">ACFPQ3_05940</name>
</gene>
<dbReference type="Gene3D" id="3.40.50.150">
    <property type="entry name" value="Vaccinia Virus protein VP39"/>
    <property type="match status" value="1"/>
</dbReference>
<dbReference type="CDD" id="cd02440">
    <property type="entry name" value="AdoMet_MTases"/>
    <property type="match status" value="1"/>
</dbReference>
<evidence type="ECO:0000313" key="4">
    <source>
        <dbReference type="Proteomes" id="UP001596110"/>
    </source>
</evidence>
<dbReference type="GO" id="GO:0032259">
    <property type="term" value="P:methylation"/>
    <property type="evidence" value="ECO:0007669"/>
    <property type="project" value="UniProtKB-KW"/>
</dbReference>
<organism evidence="3 4">
    <name type="scientific">Streptococcus caledonicus</name>
    <dbReference type="NCBI Taxonomy" id="2614158"/>
    <lineage>
        <taxon>Bacteria</taxon>
        <taxon>Bacillati</taxon>
        <taxon>Bacillota</taxon>
        <taxon>Bacilli</taxon>
        <taxon>Lactobacillales</taxon>
        <taxon>Streptococcaceae</taxon>
        <taxon>Streptococcus</taxon>
    </lineage>
</organism>
<dbReference type="NCBIfam" id="NF008405">
    <property type="entry name" value="PRK11207.1"/>
    <property type="match status" value="1"/>
</dbReference>
<dbReference type="PIRSF" id="PIRSF005215">
    <property type="entry name" value="TehB"/>
    <property type="match status" value="1"/>
</dbReference>
<dbReference type="InterPro" id="IPR014431">
    <property type="entry name" value="Tellurite-R_TehB-2"/>
</dbReference>
<evidence type="ECO:0000259" key="2">
    <source>
        <dbReference type="Pfam" id="PF09313"/>
    </source>
</evidence>
<dbReference type="GO" id="GO:0008168">
    <property type="term" value="F:methyltransferase activity"/>
    <property type="evidence" value="ECO:0007669"/>
    <property type="project" value="UniProtKB-KW"/>
</dbReference>
<dbReference type="Pfam" id="PF03848">
    <property type="entry name" value="TehB"/>
    <property type="match status" value="1"/>
</dbReference>
<evidence type="ECO:0000313" key="3">
    <source>
        <dbReference type="EMBL" id="MFC5631125.1"/>
    </source>
</evidence>
<protein>
    <submittedName>
        <fullName evidence="3">SAM-dependent methyltransferase TehB</fullName>
        <ecNumber evidence="3">2.1.1.-</ecNumber>
    </submittedName>
</protein>
<dbReference type="InterPro" id="IPR015985">
    <property type="entry name" value="TehB-like_dom"/>
</dbReference>
<dbReference type="Pfam" id="PF09313">
    <property type="entry name" value="TehB-like"/>
    <property type="match status" value="1"/>
</dbReference>
<proteinExistence type="predicted"/>
<dbReference type="InterPro" id="IPR004537">
    <property type="entry name" value="Tellurite-R_MeTrfase_TehB"/>
</dbReference>
<sequence length="302" mass="34892">MRVTYEQLMCYKSNPIWTAETMPDTIKVRHNTKIGTYGKLTVLKGALCFFEMDEKEQILAEHVFTSDSEIPFVEPQAWHKVAAASDDLEFRLDFYCKPEDYLSKKHGWTRTHSEVIEAAPLFATNSKILDLGSGQGRNSLYLSMLGHDVTSVDANGQSLVMLENMAIEEDIPSKIDWYDINEANLTDIYDAIISTVVFMFLDRQAVPEIIFDMQAHTKVGGYNLIVCAMDTQKHPCPMPFSFTFKENELRHYYQDWELIKYNENLGELHKTDENGTRLKMQFVTMLAKKIKKQEKFNSQSFF</sequence>
<dbReference type="SUPFAM" id="SSF53335">
    <property type="entry name" value="S-adenosyl-L-methionine-dependent methyltransferases"/>
    <property type="match status" value="1"/>
</dbReference>
<feature type="domain" description="Tellurite resistance methyltransferase TehB-like" evidence="1">
    <location>
        <begin position="94"/>
        <end position="286"/>
    </location>
</feature>
<dbReference type="InterPro" id="IPR014710">
    <property type="entry name" value="RmlC-like_jellyroll"/>
</dbReference>
<keyword evidence="3" id="KW-0489">Methyltransferase</keyword>
<dbReference type="InterPro" id="IPR029063">
    <property type="entry name" value="SAM-dependent_MTases_sf"/>
</dbReference>
<feature type="domain" description="TehB/YeaR-like" evidence="2">
    <location>
        <begin position="12"/>
        <end position="92"/>
    </location>
</feature>
<evidence type="ECO:0000259" key="1">
    <source>
        <dbReference type="Pfam" id="PF03848"/>
    </source>
</evidence>
<dbReference type="InterPro" id="IPR015392">
    <property type="entry name" value="TehB/YeaR-like_dom"/>
</dbReference>
<reference evidence="4" key="1">
    <citation type="journal article" date="2019" name="Int. J. Syst. Evol. Microbiol.">
        <title>The Global Catalogue of Microorganisms (GCM) 10K type strain sequencing project: providing services to taxonomists for standard genome sequencing and annotation.</title>
        <authorList>
            <consortium name="The Broad Institute Genomics Platform"/>
            <consortium name="The Broad Institute Genome Sequencing Center for Infectious Disease"/>
            <person name="Wu L."/>
            <person name="Ma J."/>
        </authorList>
    </citation>
    <scope>NUCLEOTIDE SEQUENCE [LARGE SCALE GENOMIC DNA]</scope>
    <source>
        <strain evidence="4">DT43</strain>
    </source>
</reference>
<name>A0ABW0UC30_9STRE</name>
<dbReference type="SUPFAM" id="SSF51197">
    <property type="entry name" value="Clavaminate synthase-like"/>
    <property type="match status" value="1"/>
</dbReference>
<comment type="caution">
    <text evidence="3">The sequence shown here is derived from an EMBL/GenBank/DDBJ whole genome shotgun (WGS) entry which is preliminary data.</text>
</comment>
<dbReference type="Proteomes" id="UP001596110">
    <property type="component" value="Unassembled WGS sequence"/>
</dbReference>
<keyword evidence="4" id="KW-1185">Reference proteome</keyword>
<dbReference type="EC" id="2.1.1.-" evidence="3"/>
<dbReference type="NCBIfam" id="TIGR00477">
    <property type="entry name" value="tehB"/>
    <property type="match status" value="1"/>
</dbReference>
<dbReference type="EMBL" id="JBHSOJ010000016">
    <property type="protein sequence ID" value="MFC5631125.1"/>
    <property type="molecule type" value="Genomic_DNA"/>
</dbReference>